<evidence type="ECO:0000256" key="2">
    <source>
        <dbReference type="SAM" id="MobiDB-lite"/>
    </source>
</evidence>
<dbReference type="RefSeq" id="XP_072816978.1">
    <property type="nucleotide sequence ID" value="XM_072960877.1"/>
</dbReference>
<feature type="region of interest" description="Disordered" evidence="2">
    <location>
        <begin position="547"/>
        <end position="573"/>
    </location>
</feature>
<dbReference type="InterPro" id="IPR024771">
    <property type="entry name" value="SUZ"/>
</dbReference>
<feature type="compositionally biased region" description="Polar residues" evidence="2">
    <location>
        <begin position="294"/>
        <end position="305"/>
    </location>
</feature>
<evidence type="ECO:0000259" key="3">
    <source>
        <dbReference type="PROSITE" id="PS51061"/>
    </source>
</evidence>
<evidence type="ECO:0000313" key="6">
    <source>
        <dbReference type="RefSeq" id="XP_072816978.1"/>
    </source>
</evidence>
<evidence type="ECO:0000259" key="4">
    <source>
        <dbReference type="PROSITE" id="PS51673"/>
    </source>
</evidence>
<dbReference type="SMART" id="SM00393">
    <property type="entry name" value="R3H"/>
    <property type="match status" value="1"/>
</dbReference>
<feature type="region of interest" description="Disordered" evidence="2">
    <location>
        <begin position="67"/>
        <end position="101"/>
    </location>
</feature>
<feature type="compositionally biased region" description="Low complexity" evidence="2">
    <location>
        <begin position="347"/>
        <end position="378"/>
    </location>
</feature>
<evidence type="ECO:0000313" key="5">
    <source>
        <dbReference type="Proteomes" id="UP001652581"/>
    </source>
</evidence>
<dbReference type="CDD" id="cd02642">
    <property type="entry name" value="R3H_encore_like"/>
    <property type="match status" value="1"/>
</dbReference>
<feature type="domain" description="SUZ" evidence="4">
    <location>
        <begin position="188"/>
        <end position="258"/>
    </location>
</feature>
<dbReference type="InterPro" id="IPR036867">
    <property type="entry name" value="R3H_dom_sf"/>
</dbReference>
<sequence length="1051" mass="115507">MRMSDTVTVKNETETMKDLEAEVKDTTRVENLIKSENYGKILAEKNERCIDNNIDLQEKIQIQLTQSFEKEEKPSKDEAEKEKASDKLPRKMLSRDSSQEYTDSTGIDLHEFLVNTLKNNPRDRMMLLKLEQEILDFIGNNESPRKKFPPMTSYHRMLLHRVAAYFGLDHNVDQSGKSVIVNKTSNTRIPDQKFNEHIKDDKGEDFQKRYILKRDNSSFDKDDNQMRIRLKDDRRSKSIEEREEEYQRARDRIFSQDSLCSQENYIIDKRLQDEDASSTQQRRQIFRVNKDASGRSTNSHQSSTENELKYSDPRPWSSTDSDSSLRNFKPAVTKASSFSGISVLTRGDSSGSSKSVGRLSKTGSESSGSVGSSTGSLSHIQQPLPGTALSQSSHGAPVVYPTVSTHSSLSFDGGLNGQVASPSTSFFLLPLEAAGIPPGSILINPQTGQPFINPDGSPVVYNPPMTQPPVRTQVPGPPQPPLPPPPPQQQAANHIFSQQDNLGSQFSHMSLARQPSADGSDPHATMFQSTVVLQTPQSGYIMTAAPLPPPPPPPPLPPGQPVPTAGYSASGHPVSQPVLQQQGYIQQPSAQMPACYCAPGHYHSSQPQYRPVPSVHYNSHLNQPLPQPAQQTGYQVMPNQQQNYQGIVGVQQPQSQSLVGGQPSSIGNQIQGVVIPYPSVPSYQVSLPQGSQGIAHQTYQQPVVFSNQSNQGSMPTTGMPVYYSIIPPGQQNNLSSSVGYLQHPGSEQVQFPRTTSPCSSQQLQGHQCAAVPPPPPGGGMVMMQLSVPNNPQSRAHSPPQWKQNKYYCDHQRGQKCVEFSNVDNIVQHSPQLSSPIISPAQSPAPAQLSTLKTVRPSGPPLSIIPQFSRPFVPGQGDARYPLLGQPLQYNPPAVLHGHIPAQQGQSGNRHGNRGRKQAKKAASTDLGAGEAVVGKVLEITELPDGITRMEAETLFGELFKIGAKIRWLRDPQSQPQLRRHPLCCGSGDNTVNPERSKPSDLASTYTVLATFPSISAAQNALKKQINSVNKFKLRTSKKHYDFHILERASSQ</sequence>
<feature type="region of interest" description="Disordered" evidence="2">
    <location>
        <begin position="891"/>
        <end position="925"/>
    </location>
</feature>
<feature type="region of interest" description="Disordered" evidence="2">
    <location>
        <begin position="446"/>
        <end position="491"/>
    </location>
</feature>
<feature type="compositionally biased region" description="Basic residues" evidence="2">
    <location>
        <begin position="910"/>
        <end position="919"/>
    </location>
</feature>
<protein>
    <submittedName>
        <fullName evidence="6">R3H domain-containing protein 1 isoform X6</fullName>
    </submittedName>
</protein>
<dbReference type="InterPro" id="IPR001374">
    <property type="entry name" value="R3H_dom"/>
</dbReference>
<evidence type="ECO:0000256" key="1">
    <source>
        <dbReference type="ARBA" id="ARBA00022553"/>
    </source>
</evidence>
<dbReference type="GeneID" id="102541078"/>
<dbReference type="Proteomes" id="UP001652581">
    <property type="component" value="Chromosome 5"/>
</dbReference>
<dbReference type="Pfam" id="PF01424">
    <property type="entry name" value="R3H"/>
    <property type="match status" value="1"/>
</dbReference>
<reference evidence="6" key="1">
    <citation type="submission" date="2025-08" db="UniProtKB">
        <authorList>
            <consortium name="RefSeq"/>
        </authorList>
    </citation>
    <scope>IDENTIFICATION</scope>
</reference>
<dbReference type="Gene3D" id="3.30.1370.50">
    <property type="entry name" value="R3H-like domain"/>
    <property type="match status" value="1"/>
</dbReference>
<feature type="compositionally biased region" description="Pro residues" evidence="2">
    <location>
        <begin position="475"/>
        <end position="488"/>
    </location>
</feature>
<feature type="region of interest" description="Disordered" evidence="2">
    <location>
        <begin position="223"/>
        <end position="243"/>
    </location>
</feature>
<dbReference type="PANTHER" id="PTHR15672">
    <property type="entry name" value="CAMP-REGULATED PHOSPHOPROTEIN 21 RELATED R3H DOMAIN CONTAINING PROTEIN"/>
    <property type="match status" value="1"/>
</dbReference>
<organism evidence="5 6">
    <name type="scientific">Vicugna pacos</name>
    <name type="common">Alpaca</name>
    <name type="synonym">Lama pacos</name>
    <dbReference type="NCBI Taxonomy" id="30538"/>
    <lineage>
        <taxon>Eukaryota</taxon>
        <taxon>Metazoa</taxon>
        <taxon>Chordata</taxon>
        <taxon>Craniata</taxon>
        <taxon>Vertebrata</taxon>
        <taxon>Euteleostomi</taxon>
        <taxon>Mammalia</taxon>
        <taxon>Eutheria</taxon>
        <taxon>Laurasiatheria</taxon>
        <taxon>Artiodactyla</taxon>
        <taxon>Tylopoda</taxon>
        <taxon>Camelidae</taxon>
        <taxon>Vicugna</taxon>
    </lineage>
</organism>
<keyword evidence="1" id="KW-0597">Phosphoprotein</keyword>
<dbReference type="SUPFAM" id="SSF82708">
    <property type="entry name" value="R3H domain"/>
    <property type="match status" value="1"/>
</dbReference>
<accession>A0ABM5D7U3</accession>
<dbReference type="PANTHER" id="PTHR15672:SF12">
    <property type="entry name" value="R3H DOMAIN-CONTAINING PROTEIN 1"/>
    <property type="match status" value="1"/>
</dbReference>
<dbReference type="InterPro" id="IPR051937">
    <property type="entry name" value="R3H_domain_containing"/>
</dbReference>
<dbReference type="Pfam" id="PF12752">
    <property type="entry name" value="SUZ"/>
    <property type="match status" value="1"/>
</dbReference>
<feature type="compositionally biased region" description="Basic and acidic residues" evidence="2">
    <location>
        <begin position="68"/>
        <end position="98"/>
    </location>
</feature>
<feature type="region of interest" description="Disordered" evidence="2">
    <location>
        <begin position="343"/>
        <end position="395"/>
    </location>
</feature>
<name>A0ABM5D7U3_VICPA</name>
<dbReference type="PROSITE" id="PS51673">
    <property type="entry name" value="SUZ"/>
    <property type="match status" value="1"/>
</dbReference>
<feature type="region of interest" description="Disordered" evidence="2">
    <location>
        <begin position="287"/>
        <end position="326"/>
    </location>
</feature>
<feature type="compositionally biased region" description="Pro residues" evidence="2">
    <location>
        <begin position="547"/>
        <end position="561"/>
    </location>
</feature>
<gene>
    <name evidence="6" type="primary">R3HDM1</name>
</gene>
<feature type="domain" description="R3H" evidence="3">
    <location>
        <begin position="124"/>
        <end position="187"/>
    </location>
</feature>
<dbReference type="PROSITE" id="PS51061">
    <property type="entry name" value="R3H"/>
    <property type="match status" value="1"/>
</dbReference>
<proteinExistence type="predicted"/>
<feature type="compositionally biased region" description="Polar residues" evidence="2">
    <location>
        <begin position="316"/>
        <end position="326"/>
    </location>
</feature>
<keyword evidence="5" id="KW-1185">Reference proteome</keyword>